<dbReference type="Proteomes" id="UP001501009">
    <property type="component" value="Unassembled WGS sequence"/>
</dbReference>
<comment type="cofactor">
    <cofactor evidence="2">
        <name>Mg(2+)</name>
        <dbReference type="ChEBI" id="CHEBI:18420"/>
    </cofactor>
</comment>
<reference evidence="4" key="1">
    <citation type="journal article" date="2019" name="Int. J. Syst. Evol. Microbiol.">
        <title>The Global Catalogue of Microorganisms (GCM) 10K type strain sequencing project: providing services to taxonomists for standard genome sequencing and annotation.</title>
        <authorList>
            <consortium name="The Broad Institute Genomics Platform"/>
            <consortium name="The Broad Institute Genome Sequencing Center for Infectious Disease"/>
            <person name="Wu L."/>
            <person name="Ma J."/>
        </authorList>
    </citation>
    <scope>NUCLEOTIDE SEQUENCE [LARGE SCALE GENOMIC DNA]</scope>
    <source>
        <strain evidence="4">JCM 17138</strain>
    </source>
</reference>
<sequence>MSDGIGGWRIQTDGQVEPYGERLTSVPYDFPGLEPVHLPGLLLPVRHALSPHLAEVRTAYVDWLVDSELIQPGTQGHDVLLGMKLDECSALTNARCSKDLVLYGALNLALFFLFDDLIDNVAVGADTKLSYLGKLSRIVDGARPSPHDDALLKAWHRWLKESEAYATPALYSAFISDLLRYLGAVRSHILTDQSETVCAMTYLMRRQEDIVTRYFMAHGAIFLAHESGLDIRQVADEQHVRMITDILPFVVVLQNDLIGLYKDVKSGEPNFVTILQREYGLDLQTSIDLTGKIEDDMVRSMLQIENDLPRLVDGYHTKQEAISKYLSLAYGIIRGTFDWYMISNRYVDPHYFSASDITSSLG</sequence>
<evidence type="ECO:0000313" key="3">
    <source>
        <dbReference type="EMBL" id="GAA3842130.1"/>
    </source>
</evidence>
<keyword evidence="2" id="KW-0479">Metal-binding</keyword>
<dbReference type="RefSeq" id="WP_275781736.1">
    <property type="nucleotide sequence ID" value="NZ_BAABDE010000042.1"/>
</dbReference>
<dbReference type="PANTHER" id="PTHR35201:SF4">
    <property type="entry name" value="BETA-PINACENE SYNTHASE-RELATED"/>
    <property type="match status" value="1"/>
</dbReference>
<comment type="similarity">
    <text evidence="2">Belongs to the terpene synthase family.</text>
</comment>
<dbReference type="InterPro" id="IPR008949">
    <property type="entry name" value="Isoprenoid_synthase_dom_sf"/>
</dbReference>
<dbReference type="Pfam" id="PF19086">
    <property type="entry name" value="Terpene_syn_C_2"/>
    <property type="match status" value="1"/>
</dbReference>
<dbReference type="InterPro" id="IPR034686">
    <property type="entry name" value="Terpene_cyclase-like_2"/>
</dbReference>
<evidence type="ECO:0000256" key="2">
    <source>
        <dbReference type="RuleBase" id="RU366034"/>
    </source>
</evidence>
<evidence type="ECO:0000256" key="1">
    <source>
        <dbReference type="ARBA" id="ARBA00023239"/>
    </source>
</evidence>
<keyword evidence="4" id="KW-1185">Reference proteome</keyword>
<dbReference type="EC" id="4.2.3.-" evidence="2"/>
<comment type="caution">
    <text evidence="3">The sequence shown here is derived from an EMBL/GenBank/DDBJ whole genome shotgun (WGS) entry which is preliminary data.</text>
</comment>
<keyword evidence="1 2" id="KW-0456">Lyase</keyword>
<evidence type="ECO:0000313" key="4">
    <source>
        <dbReference type="Proteomes" id="UP001501009"/>
    </source>
</evidence>
<dbReference type="EMBL" id="BAABDE010000042">
    <property type="protein sequence ID" value="GAA3842130.1"/>
    <property type="molecule type" value="Genomic_DNA"/>
</dbReference>
<gene>
    <name evidence="3" type="ORF">GCM10022403_087730</name>
</gene>
<dbReference type="SUPFAM" id="SSF48576">
    <property type="entry name" value="Terpenoid synthases"/>
    <property type="match status" value="1"/>
</dbReference>
<organism evidence="3 4">
    <name type="scientific">Streptomyces coacervatus</name>
    <dbReference type="NCBI Taxonomy" id="647381"/>
    <lineage>
        <taxon>Bacteria</taxon>
        <taxon>Bacillati</taxon>
        <taxon>Actinomycetota</taxon>
        <taxon>Actinomycetes</taxon>
        <taxon>Kitasatosporales</taxon>
        <taxon>Streptomycetaceae</taxon>
        <taxon>Streptomyces</taxon>
    </lineage>
</organism>
<dbReference type="Gene3D" id="1.10.600.10">
    <property type="entry name" value="Farnesyl Diphosphate Synthase"/>
    <property type="match status" value="1"/>
</dbReference>
<keyword evidence="2" id="KW-0460">Magnesium</keyword>
<accession>A0ABP7JEE8</accession>
<proteinExistence type="inferred from homology"/>
<name>A0ABP7JEE8_9ACTN</name>
<protein>
    <recommendedName>
        <fullName evidence="2">Terpene synthase</fullName>
        <ecNumber evidence="2">4.2.3.-</ecNumber>
    </recommendedName>
</protein>
<dbReference type="PANTHER" id="PTHR35201">
    <property type="entry name" value="TERPENE SYNTHASE"/>
    <property type="match status" value="1"/>
</dbReference>